<dbReference type="WBParaSite" id="Gr19_v10_g12736.t1">
    <property type="protein sequence ID" value="Gr19_v10_g12736.t1"/>
    <property type="gene ID" value="Gr19_v10_g12736"/>
</dbReference>
<keyword evidence="2" id="KW-1185">Reference proteome</keyword>
<feature type="compositionally biased region" description="Basic and acidic residues" evidence="1">
    <location>
        <begin position="225"/>
        <end position="240"/>
    </location>
</feature>
<dbReference type="Proteomes" id="UP000887572">
    <property type="component" value="Unplaced"/>
</dbReference>
<dbReference type="AlphaFoldDB" id="A0A914GZC2"/>
<reference evidence="3" key="1">
    <citation type="submission" date="2022-11" db="UniProtKB">
        <authorList>
            <consortium name="WormBaseParasite"/>
        </authorList>
    </citation>
    <scope>IDENTIFICATION</scope>
</reference>
<name>A0A914GZC2_GLORO</name>
<proteinExistence type="predicted"/>
<organism evidence="2 3">
    <name type="scientific">Globodera rostochiensis</name>
    <name type="common">Golden nematode worm</name>
    <name type="synonym">Heterodera rostochiensis</name>
    <dbReference type="NCBI Taxonomy" id="31243"/>
    <lineage>
        <taxon>Eukaryota</taxon>
        <taxon>Metazoa</taxon>
        <taxon>Ecdysozoa</taxon>
        <taxon>Nematoda</taxon>
        <taxon>Chromadorea</taxon>
        <taxon>Rhabditida</taxon>
        <taxon>Tylenchina</taxon>
        <taxon>Tylenchomorpha</taxon>
        <taxon>Tylenchoidea</taxon>
        <taxon>Heteroderidae</taxon>
        <taxon>Heteroderinae</taxon>
        <taxon>Globodera</taxon>
    </lineage>
</organism>
<feature type="region of interest" description="Disordered" evidence="1">
    <location>
        <begin position="200"/>
        <end position="240"/>
    </location>
</feature>
<sequence length="240" mass="26768">MGTSMKTRRGDYLAPDLAVDPMATFLRIICLLPNSTVCAASLRPFSANAKLRMIKSGELSPKFPADEVPALHLPKQWPTGCTRPAGGTSEGICQLTDAVQFHHMFLDLSLLLALPFQLQRTIDGGRVLELRRFVGRMAFWFVVHIERIAGQNGEMGNGVGPEWEWPSSVESHIIDFDDRAHWRREGHRLTGRRERRTPFSKYSCGHISSGPPCGSAPTESAMVEPRQEFGLSDRRNSPAR</sequence>
<evidence type="ECO:0000313" key="3">
    <source>
        <dbReference type="WBParaSite" id="Gr19_v10_g12736.t1"/>
    </source>
</evidence>
<evidence type="ECO:0000256" key="1">
    <source>
        <dbReference type="SAM" id="MobiDB-lite"/>
    </source>
</evidence>
<evidence type="ECO:0000313" key="2">
    <source>
        <dbReference type="Proteomes" id="UP000887572"/>
    </source>
</evidence>
<accession>A0A914GZC2</accession>
<protein>
    <submittedName>
        <fullName evidence="3">Uncharacterized protein</fullName>
    </submittedName>
</protein>